<dbReference type="InterPro" id="IPR017907">
    <property type="entry name" value="Znf_RING_CS"/>
</dbReference>
<keyword evidence="3" id="KW-0862">Zinc</keyword>
<reference evidence="6" key="1">
    <citation type="submission" date="2021-05" db="EMBL/GenBank/DDBJ databases">
        <authorList>
            <person name="Tigano A."/>
        </authorList>
    </citation>
    <scope>NUCLEOTIDE SEQUENCE</scope>
</reference>
<name>A0A8S4B4Q1_9TELE</name>
<dbReference type="InterPro" id="IPR051051">
    <property type="entry name" value="E3_ubiq-ligase_TRIM/RNF"/>
</dbReference>
<dbReference type="Pfam" id="PF15227">
    <property type="entry name" value="zf-C3HC4_4"/>
    <property type="match status" value="1"/>
</dbReference>
<proteinExistence type="predicted"/>
<dbReference type="SUPFAM" id="SSF57850">
    <property type="entry name" value="RING/U-box"/>
    <property type="match status" value="1"/>
</dbReference>
<dbReference type="PANTHER" id="PTHR25465:SF5">
    <property type="entry name" value="E3 UBIQUITIN_ISG15 LIGASE TRIM25-RELATED"/>
    <property type="match status" value="1"/>
</dbReference>
<dbReference type="OrthoDB" id="6105938at2759"/>
<evidence type="ECO:0000259" key="5">
    <source>
        <dbReference type="PROSITE" id="PS50089"/>
    </source>
</evidence>
<dbReference type="Proteomes" id="UP000677803">
    <property type="component" value="Unassembled WGS sequence"/>
</dbReference>
<evidence type="ECO:0000256" key="1">
    <source>
        <dbReference type="ARBA" id="ARBA00022723"/>
    </source>
</evidence>
<keyword evidence="2 4" id="KW-0863">Zinc-finger</keyword>
<dbReference type="GO" id="GO:0008270">
    <property type="term" value="F:zinc ion binding"/>
    <property type="evidence" value="ECO:0007669"/>
    <property type="project" value="UniProtKB-KW"/>
</dbReference>
<accession>A0A8S4B4Q1</accession>
<dbReference type="SMART" id="SM00184">
    <property type="entry name" value="RING"/>
    <property type="match status" value="1"/>
</dbReference>
<dbReference type="PROSITE" id="PS00518">
    <property type="entry name" value="ZF_RING_1"/>
    <property type="match status" value="1"/>
</dbReference>
<keyword evidence="7" id="KW-1185">Reference proteome</keyword>
<evidence type="ECO:0000313" key="6">
    <source>
        <dbReference type="EMBL" id="CAG5929431.1"/>
    </source>
</evidence>
<dbReference type="InterPro" id="IPR001841">
    <property type="entry name" value="Znf_RING"/>
</dbReference>
<evidence type="ECO:0000313" key="7">
    <source>
        <dbReference type="Proteomes" id="UP000677803"/>
    </source>
</evidence>
<keyword evidence="1" id="KW-0479">Metal-binding</keyword>
<evidence type="ECO:0000256" key="2">
    <source>
        <dbReference type="ARBA" id="ARBA00022771"/>
    </source>
</evidence>
<dbReference type="InterPro" id="IPR013083">
    <property type="entry name" value="Znf_RING/FYVE/PHD"/>
</dbReference>
<dbReference type="EMBL" id="CAJRST010014446">
    <property type="protein sequence ID" value="CAG5929431.1"/>
    <property type="molecule type" value="Genomic_DNA"/>
</dbReference>
<dbReference type="PANTHER" id="PTHR25465">
    <property type="entry name" value="B-BOX DOMAIN CONTAINING"/>
    <property type="match status" value="1"/>
</dbReference>
<feature type="domain" description="RING-type" evidence="5">
    <location>
        <begin position="15"/>
        <end position="58"/>
    </location>
</feature>
<organism evidence="6 7">
    <name type="scientific">Menidia menidia</name>
    <name type="common">Atlantic silverside</name>
    <dbReference type="NCBI Taxonomy" id="238744"/>
    <lineage>
        <taxon>Eukaryota</taxon>
        <taxon>Metazoa</taxon>
        <taxon>Chordata</taxon>
        <taxon>Craniata</taxon>
        <taxon>Vertebrata</taxon>
        <taxon>Euteleostomi</taxon>
        <taxon>Actinopterygii</taxon>
        <taxon>Neopterygii</taxon>
        <taxon>Teleostei</taxon>
        <taxon>Neoteleostei</taxon>
        <taxon>Acanthomorphata</taxon>
        <taxon>Ovalentaria</taxon>
        <taxon>Atherinomorphae</taxon>
        <taxon>Atheriniformes</taxon>
        <taxon>Atherinopsidae</taxon>
        <taxon>Menidiinae</taxon>
        <taxon>Menidia</taxon>
    </lineage>
</organism>
<evidence type="ECO:0000256" key="4">
    <source>
        <dbReference type="PROSITE-ProRule" id="PRU00175"/>
    </source>
</evidence>
<dbReference type="AlphaFoldDB" id="A0A8S4B4Q1"/>
<comment type="caution">
    <text evidence="6">The sequence shown here is derived from an EMBL/GenBank/DDBJ whole genome shotgun (WGS) entry which is preliminary data.</text>
</comment>
<evidence type="ECO:0000256" key="3">
    <source>
        <dbReference type="ARBA" id="ARBA00022833"/>
    </source>
</evidence>
<dbReference type="Gene3D" id="3.30.40.10">
    <property type="entry name" value="Zinc/RING finger domain, C3HC4 (zinc finger)"/>
    <property type="match status" value="1"/>
</dbReference>
<gene>
    <name evidence="6" type="ORF">MMEN_LOCUS13056</name>
</gene>
<sequence length="129" mass="14472">MEESVNHRSSVKFSCPICLDLLRDPVTIPCGHSYCMDCIKTCWDEKYKRKVQRCPQCREIFTPKPVLMKNIMLADLVEDMKKIGLQAASADLCYAGAEDLACDVCSGKKLKAIKSCLVKITSCLQLTFT</sequence>
<dbReference type="PROSITE" id="PS50089">
    <property type="entry name" value="ZF_RING_2"/>
    <property type="match status" value="1"/>
</dbReference>
<protein>
    <submittedName>
        <fullName evidence="6">(Atlantic silverside) hypothetical protein</fullName>
    </submittedName>
</protein>